<evidence type="ECO:0000313" key="2">
    <source>
        <dbReference type="Proteomes" id="UP000644749"/>
    </source>
</evidence>
<evidence type="ECO:0000313" key="1">
    <source>
        <dbReference type="EMBL" id="MBL3675788.1"/>
    </source>
</evidence>
<comment type="caution">
    <text evidence="1">The sequence shown here is derived from an EMBL/GenBank/DDBJ whole genome shotgun (WGS) entry which is preliminary data.</text>
</comment>
<reference evidence="1 2" key="1">
    <citation type="submission" date="2021-01" db="EMBL/GenBank/DDBJ databases">
        <title>011410 draft genome.</title>
        <authorList>
            <person name="Lang L."/>
        </authorList>
    </citation>
    <scope>NUCLEOTIDE SEQUENCE [LARGE SCALE GENOMIC DNA]</scope>
    <source>
        <strain evidence="1 2">KCTC 42845</strain>
    </source>
</reference>
<accession>A0ABS1SAP0</accession>
<name>A0ABS1SAP0_9RHOB</name>
<dbReference type="RefSeq" id="WP_191313259.1">
    <property type="nucleotide sequence ID" value="NZ_BNCL01000052.1"/>
</dbReference>
<gene>
    <name evidence="1" type="ORF">JL111_20230</name>
</gene>
<proteinExistence type="predicted"/>
<sequence>MLARLLSALRIFHLSIIVIGLLQLAGFAAAPSGISELGQGSVKQTPAQMLYSVRPAQLAILATKLTIVGPGNPPPVDLPLLPAPEQTLVSRSDQAQKQLLVGDAGSLFKQRLWDQARARAPPRA</sequence>
<organism evidence="1 2">
    <name type="scientific">Paracoccus aerius</name>
    <dbReference type="NCBI Taxonomy" id="1915382"/>
    <lineage>
        <taxon>Bacteria</taxon>
        <taxon>Pseudomonadati</taxon>
        <taxon>Pseudomonadota</taxon>
        <taxon>Alphaproteobacteria</taxon>
        <taxon>Rhodobacterales</taxon>
        <taxon>Paracoccaceae</taxon>
        <taxon>Paracoccus</taxon>
    </lineage>
</organism>
<dbReference type="EMBL" id="JAESHT010000049">
    <property type="protein sequence ID" value="MBL3675788.1"/>
    <property type="molecule type" value="Genomic_DNA"/>
</dbReference>
<protein>
    <submittedName>
        <fullName evidence="1">Uncharacterized protein</fullName>
    </submittedName>
</protein>
<dbReference type="Proteomes" id="UP000644749">
    <property type="component" value="Unassembled WGS sequence"/>
</dbReference>
<keyword evidence="2" id="KW-1185">Reference proteome</keyword>